<dbReference type="OrthoDB" id="9812295at2"/>
<proteinExistence type="predicted"/>
<evidence type="ECO:0000256" key="2">
    <source>
        <dbReference type="ARBA" id="ARBA00022643"/>
    </source>
</evidence>
<dbReference type="SUPFAM" id="SSF52218">
    <property type="entry name" value="Flavoproteins"/>
    <property type="match status" value="1"/>
</dbReference>
<keyword evidence="5" id="KW-1185">Reference proteome</keyword>
<evidence type="ECO:0000256" key="1">
    <source>
        <dbReference type="ARBA" id="ARBA00001917"/>
    </source>
</evidence>
<protein>
    <submittedName>
        <fullName evidence="4">Chromate reductase</fullName>
    </submittedName>
</protein>
<keyword evidence="2" id="KW-0285">Flavoprotein</keyword>
<dbReference type="RefSeq" id="WP_099018597.1">
    <property type="nucleotide sequence ID" value="NZ_NIHB01000001.1"/>
</dbReference>
<evidence type="ECO:0000313" key="4">
    <source>
        <dbReference type="EMBL" id="TDR20772.1"/>
    </source>
</evidence>
<dbReference type="InterPro" id="IPR050712">
    <property type="entry name" value="NAD(P)H-dep_reductase"/>
</dbReference>
<dbReference type="GO" id="GO:0010181">
    <property type="term" value="F:FMN binding"/>
    <property type="evidence" value="ECO:0007669"/>
    <property type="project" value="TreeGrafter"/>
</dbReference>
<name>A0A4R6XM90_9GAMM</name>
<gene>
    <name evidence="4" type="ORF">C8D91_1750</name>
</gene>
<dbReference type="GO" id="GO:0005829">
    <property type="term" value="C:cytosol"/>
    <property type="evidence" value="ECO:0007669"/>
    <property type="project" value="TreeGrafter"/>
</dbReference>
<dbReference type="Proteomes" id="UP000295724">
    <property type="component" value="Unassembled WGS sequence"/>
</dbReference>
<dbReference type="InterPro" id="IPR005025">
    <property type="entry name" value="FMN_Rdtase-like_dom"/>
</dbReference>
<dbReference type="GO" id="GO:0016491">
    <property type="term" value="F:oxidoreductase activity"/>
    <property type="evidence" value="ECO:0007669"/>
    <property type="project" value="InterPro"/>
</dbReference>
<feature type="domain" description="NADPH-dependent FMN reductase-like" evidence="3">
    <location>
        <begin position="1"/>
        <end position="146"/>
    </location>
</feature>
<dbReference type="Pfam" id="PF03358">
    <property type="entry name" value="FMN_red"/>
    <property type="match status" value="1"/>
</dbReference>
<comment type="cofactor">
    <cofactor evidence="1">
        <name>FMN</name>
        <dbReference type="ChEBI" id="CHEBI:58210"/>
    </cofactor>
</comment>
<reference evidence="4 5" key="1">
    <citation type="submission" date="2019-03" db="EMBL/GenBank/DDBJ databases">
        <title>Genomic Encyclopedia of Type Strains, Phase IV (KMG-IV): sequencing the most valuable type-strain genomes for metagenomic binning, comparative biology and taxonomic classification.</title>
        <authorList>
            <person name="Goeker M."/>
        </authorList>
    </citation>
    <scope>NUCLEOTIDE SEQUENCE [LARGE SCALE GENOMIC DNA]</scope>
    <source>
        <strain evidence="4 5">DSM 25488</strain>
    </source>
</reference>
<evidence type="ECO:0000313" key="5">
    <source>
        <dbReference type="Proteomes" id="UP000295724"/>
    </source>
</evidence>
<comment type="caution">
    <text evidence="4">The sequence shown here is derived from an EMBL/GenBank/DDBJ whole genome shotgun (WGS) entry which is preliminary data.</text>
</comment>
<sequence length="181" mass="19496">MKIVGISGSLRKNSTHAGILRTVAAHLKEKGIEFTVVDIGGFPLYDQDINDQGLPVNVQQAHEHLAQADAIVLASPEYNYSVTGVLKNALDWFSRVENQAFNGKAVSIMGASPGMGTARSQYHLRQILVFLNAFVVNKPEVMIAQAGGKFDDSGDLTDEGTIAFIGKALTSLIKLADQLKK</sequence>
<dbReference type="Gene3D" id="3.40.50.360">
    <property type="match status" value="1"/>
</dbReference>
<accession>A0A4R6XM90</accession>
<organism evidence="4 5">
    <name type="scientific">Marinicella litoralis</name>
    <dbReference type="NCBI Taxonomy" id="644220"/>
    <lineage>
        <taxon>Bacteria</taxon>
        <taxon>Pseudomonadati</taxon>
        <taxon>Pseudomonadota</taxon>
        <taxon>Gammaproteobacteria</taxon>
        <taxon>Lysobacterales</taxon>
        <taxon>Marinicellaceae</taxon>
        <taxon>Marinicella</taxon>
    </lineage>
</organism>
<dbReference type="AlphaFoldDB" id="A0A4R6XM90"/>
<keyword evidence="2" id="KW-0288">FMN</keyword>
<dbReference type="EMBL" id="SNZB01000003">
    <property type="protein sequence ID" value="TDR20772.1"/>
    <property type="molecule type" value="Genomic_DNA"/>
</dbReference>
<dbReference type="InterPro" id="IPR029039">
    <property type="entry name" value="Flavoprotein-like_sf"/>
</dbReference>
<dbReference type="PANTHER" id="PTHR30543">
    <property type="entry name" value="CHROMATE REDUCTASE"/>
    <property type="match status" value="1"/>
</dbReference>
<dbReference type="PANTHER" id="PTHR30543:SF21">
    <property type="entry name" value="NAD(P)H-DEPENDENT FMN REDUCTASE LOT6"/>
    <property type="match status" value="1"/>
</dbReference>
<evidence type="ECO:0000259" key="3">
    <source>
        <dbReference type="Pfam" id="PF03358"/>
    </source>
</evidence>